<dbReference type="PROSITE" id="PS51178">
    <property type="entry name" value="PASTA"/>
    <property type="match status" value="2"/>
</dbReference>
<evidence type="ECO:0000259" key="9">
    <source>
        <dbReference type="PROSITE" id="PS51178"/>
    </source>
</evidence>
<feature type="domain" description="PASTA" evidence="9">
    <location>
        <begin position="774"/>
        <end position="843"/>
    </location>
</feature>
<gene>
    <name evidence="10" type="ORF">FJ657_01045</name>
</gene>
<keyword evidence="4" id="KW-0808">Transferase</keyword>
<dbReference type="Pfam" id="PF00905">
    <property type="entry name" value="Transpeptidase"/>
    <property type="match status" value="1"/>
</dbReference>
<comment type="caution">
    <text evidence="10">The sequence shown here is derived from an EMBL/GenBank/DDBJ whole genome shotgun (WGS) entry which is preliminary data.</text>
</comment>
<dbReference type="InterPro" id="IPR036950">
    <property type="entry name" value="PBP_transglycosylase"/>
</dbReference>
<organism evidence="10 11">
    <name type="scientific">Schumannella soli</name>
    <dbReference type="NCBI Taxonomy" id="2590779"/>
    <lineage>
        <taxon>Bacteria</taxon>
        <taxon>Bacillati</taxon>
        <taxon>Actinomycetota</taxon>
        <taxon>Actinomycetes</taxon>
        <taxon>Micrococcales</taxon>
        <taxon>Microbacteriaceae</taxon>
        <taxon>Schumannella</taxon>
    </lineage>
</organism>
<name>A0A506Y5P4_9MICO</name>
<keyword evidence="6" id="KW-0511">Multifunctional enzyme</keyword>
<evidence type="ECO:0000256" key="6">
    <source>
        <dbReference type="ARBA" id="ARBA00023268"/>
    </source>
</evidence>
<dbReference type="Gene3D" id="3.30.10.20">
    <property type="match status" value="2"/>
</dbReference>
<evidence type="ECO:0000256" key="2">
    <source>
        <dbReference type="ARBA" id="ARBA00022670"/>
    </source>
</evidence>
<keyword evidence="11" id="KW-1185">Reference proteome</keyword>
<proteinExistence type="predicted"/>
<dbReference type="SUPFAM" id="SSF56601">
    <property type="entry name" value="beta-lactamase/transpeptidase-like"/>
    <property type="match status" value="1"/>
</dbReference>
<dbReference type="InterPro" id="IPR001264">
    <property type="entry name" value="Glyco_trans_51"/>
</dbReference>
<feature type="domain" description="PASTA" evidence="9">
    <location>
        <begin position="708"/>
        <end position="773"/>
    </location>
</feature>
<evidence type="ECO:0000256" key="4">
    <source>
        <dbReference type="ARBA" id="ARBA00022679"/>
    </source>
</evidence>
<evidence type="ECO:0000256" key="8">
    <source>
        <dbReference type="ARBA" id="ARBA00049902"/>
    </source>
</evidence>
<comment type="catalytic activity">
    <reaction evidence="7">
        <text>Preferential cleavage: (Ac)2-L-Lys-D-Ala-|-D-Ala. Also transpeptidation of peptidyl-alanyl moieties that are N-acyl substituents of D-alanine.</text>
        <dbReference type="EC" id="3.4.16.4"/>
    </reaction>
</comment>
<dbReference type="Gene3D" id="1.10.3810.10">
    <property type="entry name" value="Biosynthetic peptidoglycan transglycosylase-like"/>
    <property type="match status" value="1"/>
</dbReference>
<keyword evidence="5" id="KW-0378">Hydrolase</keyword>
<dbReference type="OrthoDB" id="9766909at2"/>
<evidence type="ECO:0000256" key="5">
    <source>
        <dbReference type="ARBA" id="ARBA00022801"/>
    </source>
</evidence>
<dbReference type="GO" id="GO:0006508">
    <property type="term" value="P:proteolysis"/>
    <property type="evidence" value="ECO:0007669"/>
    <property type="project" value="UniProtKB-KW"/>
</dbReference>
<comment type="catalytic activity">
    <reaction evidence="8">
        <text>[GlcNAc-(1-&gt;4)-Mur2Ac(oyl-L-Ala-gamma-D-Glu-L-Lys-D-Ala-D-Ala)](n)-di-trans,octa-cis-undecaprenyl diphosphate + beta-D-GlcNAc-(1-&gt;4)-Mur2Ac(oyl-L-Ala-gamma-D-Glu-L-Lys-D-Ala-D-Ala)-di-trans,octa-cis-undecaprenyl diphosphate = [GlcNAc-(1-&gt;4)-Mur2Ac(oyl-L-Ala-gamma-D-Glu-L-Lys-D-Ala-D-Ala)](n+1)-di-trans,octa-cis-undecaprenyl diphosphate + di-trans,octa-cis-undecaprenyl diphosphate + H(+)</text>
        <dbReference type="Rhea" id="RHEA:23708"/>
        <dbReference type="Rhea" id="RHEA-COMP:9602"/>
        <dbReference type="Rhea" id="RHEA-COMP:9603"/>
        <dbReference type="ChEBI" id="CHEBI:15378"/>
        <dbReference type="ChEBI" id="CHEBI:58405"/>
        <dbReference type="ChEBI" id="CHEBI:60033"/>
        <dbReference type="ChEBI" id="CHEBI:78435"/>
        <dbReference type="EC" id="2.4.99.28"/>
    </reaction>
</comment>
<dbReference type="Pfam" id="PF03793">
    <property type="entry name" value="PASTA"/>
    <property type="match status" value="2"/>
</dbReference>
<dbReference type="GO" id="GO:0030288">
    <property type="term" value="C:outer membrane-bounded periplasmic space"/>
    <property type="evidence" value="ECO:0007669"/>
    <property type="project" value="TreeGrafter"/>
</dbReference>
<dbReference type="GO" id="GO:0008658">
    <property type="term" value="F:penicillin binding"/>
    <property type="evidence" value="ECO:0007669"/>
    <property type="project" value="InterPro"/>
</dbReference>
<dbReference type="PANTHER" id="PTHR32282:SF33">
    <property type="entry name" value="PEPTIDOGLYCAN GLYCOSYLTRANSFERASE"/>
    <property type="match status" value="1"/>
</dbReference>
<evidence type="ECO:0000313" key="11">
    <source>
        <dbReference type="Proteomes" id="UP000316252"/>
    </source>
</evidence>
<keyword evidence="2" id="KW-0645">Protease</keyword>
<keyword evidence="1" id="KW-0121">Carboxypeptidase</keyword>
<dbReference type="Gene3D" id="3.40.710.10">
    <property type="entry name" value="DD-peptidase/beta-lactamase superfamily"/>
    <property type="match status" value="1"/>
</dbReference>
<dbReference type="InterPro" id="IPR012338">
    <property type="entry name" value="Beta-lactam/transpept-like"/>
</dbReference>
<evidence type="ECO:0000256" key="3">
    <source>
        <dbReference type="ARBA" id="ARBA00022676"/>
    </source>
</evidence>
<dbReference type="InterPro" id="IPR001460">
    <property type="entry name" value="PCN-bd_Tpept"/>
</dbReference>
<dbReference type="Proteomes" id="UP000316252">
    <property type="component" value="Unassembled WGS sequence"/>
</dbReference>
<dbReference type="CDD" id="cd06577">
    <property type="entry name" value="PASTA_pknB"/>
    <property type="match status" value="2"/>
</dbReference>
<dbReference type="InterPro" id="IPR005543">
    <property type="entry name" value="PASTA_dom"/>
</dbReference>
<dbReference type="InterPro" id="IPR023346">
    <property type="entry name" value="Lysozyme-like_dom_sf"/>
</dbReference>
<dbReference type="PANTHER" id="PTHR32282">
    <property type="entry name" value="BINDING PROTEIN TRANSPEPTIDASE, PUTATIVE-RELATED"/>
    <property type="match status" value="1"/>
</dbReference>
<keyword evidence="3" id="KW-0328">Glycosyltransferase</keyword>
<evidence type="ECO:0000256" key="1">
    <source>
        <dbReference type="ARBA" id="ARBA00022645"/>
    </source>
</evidence>
<dbReference type="GO" id="GO:0009002">
    <property type="term" value="F:serine-type D-Ala-D-Ala carboxypeptidase activity"/>
    <property type="evidence" value="ECO:0007669"/>
    <property type="project" value="UniProtKB-EC"/>
</dbReference>
<dbReference type="EMBL" id="VHQG01000001">
    <property type="protein sequence ID" value="TPW77322.1"/>
    <property type="molecule type" value="Genomic_DNA"/>
</dbReference>
<evidence type="ECO:0000313" key="10">
    <source>
        <dbReference type="EMBL" id="TPW77322.1"/>
    </source>
</evidence>
<evidence type="ECO:0000256" key="7">
    <source>
        <dbReference type="ARBA" id="ARBA00034000"/>
    </source>
</evidence>
<accession>A0A506Y5P4</accession>
<dbReference type="Pfam" id="PF00912">
    <property type="entry name" value="Transgly"/>
    <property type="match status" value="1"/>
</dbReference>
<dbReference type="RefSeq" id="WP_141161850.1">
    <property type="nucleotide sequence ID" value="NZ_VHQG01000001.1"/>
</dbReference>
<protein>
    <submittedName>
        <fullName evidence="10">PASTA domain-containing protein</fullName>
    </submittedName>
</protein>
<dbReference type="InterPro" id="IPR050396">
    <property type="entry name" value="Glycosyltr_51/Transpeptidase"/>
</dbReference>
<dbReference type="AlphaFoldDB" id="A0A506Y5P4"/>
<sequence length="846" mass="88679">MPAQKKTVSSLIGATLGTLGFSALAGVLVTVMVAPALAVTGMTASSTIGIFEGLPDYITLGKQKQQNEIYIKGPDGNDLKIATVFDQNRQEVKLDQMSDFVKKAAIAGEDVRFYEHGGVDLQSLMRAGFGYVTGSGDTGGSTLAMQTVRNILVQKALNENEGDKAAQTKAYNEATQPTPSRKLKEIKLAISLAKQYSKDEILQGYLNIANFGVNTYGVQAAANQYFSVNAKDLTVAQSASIIAITQSPDQLRLSNPDNYKRNQERRDYIINKMYAAKFIDQKQRDEALAIPVDANFVRITPPTSGCAYAAREYRLPCDYLRNSIKELTSLGANATERLENYKTGGYKFYLSIDANAQIAARNVLQAKAPPTESRFQLGAAAATVEPGSGRILVMAQNKDFDDTQSSDPTTTAINYAADADHGGSGGFQPGSTWKPFTLLAYLAAGNGVNQSFNASVRSIPYSKFTTCGESPGGPAVTFKNDAGEGGPYTVARGTARSVNSVFLQMATKVDQCEIADIASKLGVHKAFDSKAPLQTVPICAIGVCQNNVGPLMMAAAYAAIVDHGNFCKPTIVDKIVAPDGTELPGQVGDCTQAIPANVADTAAHVMAGVFVGEGTAIAANPRDGTQYIGKTGTTDEAKQTWTNGASTAASTSLWVGNIQGSQNLRRIYVGGIQAASLRNSIFKGIAQAVDAGHKGGDIAAADPALLTGKPTIVPDVTGQTVDKAQPVIENADLLFADGGPIDSDQPAGTIVRTDPAAGTSLAKGTTITVFTSNGTGKAVPDVTGKSLDDAKKALNDAGFTSVSQGQCTATSQPADAQPVVTAQTPAGGAMASPSTPITLDYKKFRC</sequence>
<dbReference type="GO" id="GO:0009252">
    <property type="term" value="P:peptidoglycan biosynthetic process"/>
    <property type="evidence" value="ECO:0007669"/>
    <property type="project" value="TreeGrafter"/>
</dbReference>
<dbReference type="GO" id="GO:0008955">
    <property type="term" value="F:peptidoglycan glycosyltransferase activity"/>
    <property type="evidence" value="ECO:0007669"/>
    <property type="project" value="UniProtKB-EC"/>
</dbReference>
<reference evidence="10 11" key="1">
    <citation type="submission" date="2019-06" db="EMBL/GenBank/DDBJ databases">
        <authorList>
            <person name="Li F."/>
        </authorList>
    </citation>
    <scope>NUCLEOTIDE SEQUENCE [LARGE SCALE GENOMIC DNA]</scope>
    <source>
        <strain evidence="10 11">10F1D-1</strain>
    </source>
</reference>
<dbReference type="SUPFAM" id="SSF53955">
    <property type="entry name" value="Lysozyme-like"/>
    <property type="match status" value="1"/>
</dbReference>
<dbReference type="SMART" id="SM00740">
    <property type="entry name" value="PASTA"/>
    <property type="match status" value="2"/>
</dbReference>